<dbReference type="Pfam" id="PF02519">
    <property type="entry name" value="Auxin_inducible"/>
    <property type="match status" value="1"/>
</dbReference>
<comment type="caution">
    <text evidence="2">The sequence shown here is derived from an EMBL/GenBank/DDBJ whole genome shotgun (WGS) entry which is preliminary data.</text>
</comment>
<accession>A0AAN7EII1</accession>
<evidence type="ECO:0000256" key="1">
    <source>
        <dbReference type="ARBA" id="ARBA00006974"/>
    </source>
</evidence>
<dbReference type="PANTHER" id="PTHR31374">
    <property type="entry name" value="AUXIN-INDUCED PROTEIN-LIKE-RELATED"/>
    <property type="match status" value="1"/>
</dbReference>
<reference evidence="2 3" key="1">
    <citation type="journal article" date="2023" name="G3 (Bethesda)">
        <title>A haplotype-resolved chromosome-scale genome for Quercus rubra L. provides insights into the genetics of adaptive traits for red oak species.</title>
        <authorList>
            <person name="Kapoor B."/>
            <person name="Jenkins J."/>
            <person name="Schmutz J."/>
            <person name="Zhebentyayeva T."/>
            <person name="Kuelheim C."/>
            <person name="Coggeshall M."/>
            <person name="Heim C."/>
            <person name="Lasky J.R."/>
            <person name="Leites L."/>
            <person name="Islam-Faridi N."/>
            <person name="Romero-Severson J."/>
            <person name="DeLeo V.L."/>
            <person name="Lucas S.M."/>
            <person name="Lazic D."/>
            <person name="Gailing O."/>
            <person name="Carlson J."/>
            <person name="Staton M."/>
        </authorList>
    </citation>
    <scope>NUCLEOTIDE SEQUENCE [LARGE SCALE GENOMIC DNA]</scope>
    <source>
        <strain evidence="2">Pseudo-F2</strain>
    </source>
</reference>
<gene>
    <name evidence="2" type="ORF">RGQ29_030694</name>
</gene>
<dbReference type="EMBL" id="JAXUIC010000009">
    <property type="protein sequence ID" value="KAK4572358.1"/>
    <property type="molecule type" value="Genomic_DNA"/>
</dbReference>
<keyword evidence="3" id="KW-1185">Reference proteome</keyword>
<name>A0AAN7EII1_QUERU</name>
<dbReference type="Proteomes" id="UP001324115">
    <property type="component" value="Unassembled WGS sequence"/>
</dbReference>
<sequence length="161" mass="18710">MYFTTFVRRKLCTPKKKIRLNHYKNLYNRIDCTKSTNKTRKVPKGYIGLYVGEERKRYEVPVKYLSLPAFQELIVQSQADELEPKIQGPIMLACRSEEFDQLLKLAKVSYGYVSQGEVDLTDICQVREVQPSRTIVFQHLSALPPTMGPFPMLSPPRTRYC</sequence>
<dbReference type="InterPro" id="IPR003676">
    <property type="entry name" value="SAUR_fam"/>
</dbReference>
<comment type="similarity">
    <text evidence="1">Belongs to the ARG7 family.</text>
</comment>
<organism evidence="2 3">
    <name type="scientific">Quercus rubra</name>
    <name type="common">Northern red oak</name>
    <name type="synonym">Quercus borealis</name>
    <dbReference type="NCBI Taxonomy" id="3512"/>
    <lineage>
        <taxon>Eukaryota</taxon>
        <taxon>Viridiplantae</taxon>
        <taxon>Streptophyta</taxon>
        <taxon>Embryophyta</taxon>
        <taxon>Tracheophyta</taxon>
        <taxon>Spermatophyta</taxon>
        <taxon>Magnoliopsida</taxon>
        <taxon>eudicotyledons</taxon>
        <taxon>Gunneridae</taxon>
        <taxon>Pentapetalae</taxon>
        <taxon>rosids</taxon>
        <taxon>fabids</taxon>
        <taxon>Fagales</taxon>
        <taxon>Fagaceae</taxon>
        <taxon>Quercus</taxon>
    </lineage>
</organism>
<dbReference type="AlphaFoldDB" id="A0AAN7EII1"/>
<proteinExistence type="inferred from homology"/>
<protein>
    <submittedName>
        <fullName evidence="2">Uncharacterized protein</fullName>
    </submittedName>
</protein>
<evidence type="ECO:0000313" key="2">
    <source>
        <dbReference type="EMBL" id="KAK4572358.1"/>
    </source>
</evidence>
<dbReference type="GO" id="GO:0009733">
    <property type="term" value="P:response to auxin"/>
    <property type="evidence" value="ECO:0007669"/>
    <property type="project" value="InterPro"/>
</dbReference>
<evidence type="ECO:0000313" key="3">
    <source>
        <dbReference type="Proteomes" id="UP001324115"/>
    </source>
</evidence>
<dbReference type="PANTHER" id="PTHR31374:SF311">
    <property type="entry name" value="SMALL AUXIN-UP RNA"/>
    <property type="match status" value="1"/>
</dbReference>